<dbReference type="InterPro" id="IPR013112">
    <property type="entry name" value="FAD-bd_8"/>
</dbReference>
<feature type="transmembrane region" description="Helical" evidence="7">
    <location>
        <begin position="68"/>
        <end position="89"/>
    </location>
</feature>
<dbReference type="GO" id="GO:0016491">
    <property type="term" value="F:oxidoreductase activity"/>
    <property type="evidence" value="ECO:0007669"/>
    <property type="project" value="UniProtKB-KW"/>
</dbReference>
<dbReference type="InterPro" id="IPR036322">
    <property type="entry name" value="WD40_repeat_dom_sf"/>
</dbReference>
<protein>
    <recommendedName>
        <fullName evidence="8">FAD-binding FR-type domain-containing protein</fullName>
    </recommendedName>
</protein>
<reference evidence="9 10" key="1">
    <citation type="submission" date="2019-02" db="EMBL/GenBank/DDBJ databases">
        <title>Genome sequencing of the rare red list fungi Bondarzewia mesenterica.</title>
        <authorList>
            <person name="Buettner E."/>
            <person name="Kellner H."/>
        </authorList>
    </citation>
    <scope>NUCLEOTIDE SEQUENCE [LARGE SCALE GENOMIC DNA]</scope>
    <source>
        <strain evidence="9 10">DSM 108281</strain>
    </source>
</reference>
<feature type="repeat" description="WD" evidence="5">
    <location>
        <begin position="766"/>
        <end position="791"/>
    </location>
</feature>
<evidence type="ECO:0000256" key="5">
    <source>
        <dbReference type="PROSITE-ProRule" id="PRU00221"/>
    </source>
</evidence>
<feature type="repeat" description="WD" evidence="5">
    <location>
        <begin position="845"/>
        <end position="879"/>
    </location>
</feature>
<keyword evidence="1 5" id="KW-0853">WD repeat</keyword>
<dbReference type="Pfam" id="PF00400">
    <property type="entry name" value="WD40"/>
    <property type="match status" value="7"/>
</dbReference>
<organism evidence="9 10">
    <name type="scientific">Bondarzewia mesenterica</name>
    <dbReference type="NCBI Taxonomy" id="1095465"/>
    <lineage>
        <taxon>Eukaryota</taxon>
        <taxon>Fungi</taxon>
        <taxon>Dikarya</taxon>
        <taxon>Basidiomycota</taxon>
        <taxon>Agaricomycotina</taxon>
        <taxon>Agaricomycetes</taxon>
        <taxon>Russulales</taxon>
        <taxon>Bondarzewiaceae</taxon>
        <taxon>Bondarzewia</taxon>
    </lineage>
</organism>
<sequence length="974" mass="106654">MVFLKVHPWNHKTQIALTLEVPRSWVLTTSLISMTQKDSSIAPLVAVKAASIDKARRIFLAGEYPREVWYFIASFIFLVGVGNGISRLASWCRQTALRHDPEQHHRSSTSAISLRRLPLAAVNACRIIAFHCTVPVGSNFSLNVAELLITVIYITILFVWSLVNSNTTTGSKYDPTYYSSRAVSIADPAHCWSCVFETYSPTGIRGLLPHASDSRSDHFTCCLLPHATVSTRPLYLALIPSLGLDRVIRLIRIIIFNHSYFGLKSGLGTFDTTADIAAPGFVRIRFQRPKHMHWSAGQCAFLTMSGVSMYTFESHPFTIANADLDDERRILDEKSDSVVSVSHGNDAVCLINARQGFTRRLIDIAKKGGSLKVFLDGPYGNPPLLGGFLEASILLAGGSGISFTSPLLADLVHRVHQNRSVCRSIIVIWSIRHIDHINLVYDDLAAVLRNVPASLKVDFRIHITSADGSPTLPSEGSSEVRSHPEEEEKSVARVMRLPRTMIAKGRIDVQGVIEEVCSLAQGSVSVNVCGPAGLANRTRAALRSSVAGPMNVLKGGPSIELHVEQFGMALRFATPTYLQNRAALRRVTSVFVLTTERTPAAKYPISLEALFAAIPNFVAAVFEVAVTPARQRLILMSDFDELDPSSIPAEFLKEGSDWIAAFNPRVQRVMDVKLESKFQHEKVVCSVKFSTDGRHLAVGLDDCVNLYDIGSGKKFILPFEHSGDVPSRNYVRAVSFSPDDKLLVAGCEDKLIRVWDLETKQIAHTLSGHHREVYALDFTPDGGTLISGSGDLRILAVETDVSKSDTGITAVAISPDGAYVASGALDGTVRVWSLHGKEPNAIARWQAHEKSVYSVRWVMQGKGIVTGSLDRTLKRWTVDFPGEGGGKSECARTMVGHKDYVLATATLQEGQMLRAASASRDGTVRLWDLRTGQALFFIQGHRNTVTSVDLSLDGKLVVSGSGDGQARIWSYTII</sequence>
<comment type="caution">
    <text evidence="9">The sequence shown here is derived from an EMBL/GenBank/DDBJ whole genome shotgun (WGS) entry which is preliminary data.</text>
</comment>
<dbReference type="InterPro" id="IPR013121">
    <property type="entry name" value="Fe_red_NAD-bd_6"/>
</dbReference>
<dbReference type="SUPFAM" id="SSF52343">
    <property type="entry name" value="Ferredoxin reductase-like, C-terminal NADP-linked domain"/>
    <property type="match status" value="1"/>
</dbReference>
<dbReference type="PRINTS" id="PR00320">
    <property type="entry name" value="GPROTEINBRPT"/>
</dbReference>
<dbReference type="InterPro" id="IPR019775">
    <property type="entry name" value="WD40_repeat_CS"/>
</dbReference>
<keyword evidence="2" id="KW-0677">Repeat</keyword>
<dbReference type="InterPro" id="IPR017927">
    <property type="entry name" value="FAD-bd_FR_type"/>
</dbReference>
<feature type="repeat" description="WD" evidence="5">
    <location>
        <begin position="938"/>
        <end position="974"/>
    </location>
</feature>
<dbReference type="Pfam" id="PF08030">
    <property type="entry name" value="NAD_binding_6"/>
    <property type="match status" value="1"/>
</dbReference>
<dbReference type="InterPro" id="IPR017938">
    <property type="entry name" value="Riboflavin_synthase-like_b-brl"/>
</dbReference>
<dbReference type="Proteomes" id="UP000310158">
    <property type="component" value="Unassembled WGS sequence"/>
</dbReference>
<keyword evidence="7" id="KW-0812">Transmembrane</keyword>
<dbReference type="SUPFAM" id="SSF50978">
    <property type="entry name" value="WD40 repeat-like"/>
    <property type="match status" value="1"/>
</dbReference>
<dbReference type="PROSITE" id="PS50082">
    <property type="entry name" value="WD_REPEATS_2"/>
    <property type="match status" value="6"/>
</dbReference>
<dbReference type="CDD" id="cd06186">
    <property type="entry name" value="NOX_Duox_like_FAD_NADP"/>
    <property type="match status" value="1"/>
</dbReference>
<dbReference type="OrthoDB" id="17410at2759"/>
<dbReference type="InterPro" id="IPR020472">
    <property type="entry name" value="WD40_PAC1"/>
</dbReference>
<keyword evidence="10" id="KW-1185">Reference proteome</keyword>
<dbReference type="PANTHER" id="PTHR19879:SF9">
    <property type="entry name" value="TRANSCRIPTION INITIATION FACTOR TFIID SUBUNIT 5"/>
    <property type="match status" value="1"/>
</dbReference>
<keyword evidence="3" id="KW-0249">Electron transport</keyword>
<dbReference type="SUPFAM" id="SSF63380">
    <property type="entry name" value="Riboflavin synthase domain-like"/>
    <property type="match status" value="1"/>
</dbReference>
<dbReference type="CDD" id="cd00200">
    <property type="entry name" value="WD40"/>
    <property type="match status" value="1"/>
</dbReference>
<dbReference type="InterPro" id="IPR039261">
    <property type="entry name" value="FNR_nucleotide-bd"/>
</dbReference>
<dbReference type="PANTHER" id="PTHR19879">
    <property type="entry name" value="TRANSCRIPTION INITIATION FACTOR TFIID"/>
    <property type="match status" value="1"/>
</dbReference>
<dbReference type="Pfam" id="PF08022">
    <property type="entry name" value="FAD_binding_8"/>
    <property type="match status" value="1"/>
</dbReference>
<evidence type="ECO:0000313" key="9">
    <source>
        <dbReference type="EMBL" id="THH14583.1"/>
    </source>
</evidence>
<evidence type="ECO:0000256" key="2">
    <source>
        <dbReference type="ARBA" id="ARBA00022737"/>
    </source>
</evidence>
<feature type="transmembrane region" description="Helical" evidence="7">
    <location>
        <begin position="144"/>
        <end position="163"/>
    </location>
</feature>
<evidence type="ECO:0000256" key="1">
    <source>
        <dbReference type="ARBA" id="ARBA00022574"/>
    </source>
</evidence>
<evidence type="ECO:0000256" key="7">
    <source>
        <dbReference type="SAM" id="Phobius"/>
    </source>
</evidence>
<dbReference type="PROSITE" id="PS00678">
    <property type="entry name" value="WD_REPEATS_1"/>
    <property type="match status" value="2"/>
</dbReference>
<keyword evidence="7" id="KW-0472">Membrane</keyword>
<dbReference type="Gene3D" id="3.40.50.80">
    <property type="entry name" value="Nucleotide-binding domain of ferredoxin-NADP reductase (FNR) module"/>
    <property type="match status" value="1"/>
</dbReference>
<evidence type="ECO:0000256" key="6">
    <source>
        <dbReference type="SAM" id="MobiDB-lite"/>
    </source>
</evidence>
<dbReference type="SMART" id="SM00320">
    <property type="entry name" value="WD40"/>
    <property type="match status" value="7"/>
</dbReference>
<dbReference type="EMBL" id="SGPL01000266">
    <property type="protein sequence ID" value="THH14583.1"/>
    <property type="molecule type" value="Genomic_DNA"/>
</dbReference>
<dbReference type="PROSITE" id="PS50294">
    <property type="entry name" value="WD_REPEATS_REGION"/>
    <property type="match status" value="4"/>
</dbReference>
<dbReference type="PROSITE" id="PS51384">
    <property type="entry name" value="FAD_FR"/>
    <property type="match status" value="1"/>
</dbReference>
<dbReference type="InterPro" id="IPR001680">
    <property type="entry name" value="WD40_rpt"/>
</dbReference>
<evidence type="ECO:0000256" key="4">
    <source>
        <dbReference type="ARBA" id="ARBA00023002"/>
    </source>
</evidence>
<keyword evidence="3" id="KW-0813">Transport</keyword>
<feature type="compositionally biased region" description="Basic and acidic residues" evidence="6">
    <location>
        <begin position="478"/>
        <end position="488"/>
    </location>
</feature>
<gene>
    <name evidence="9" type="ORF">EW146_g5767</name>
</gene>
<proteinExistence type="predicted"/>
<feature type="compositionally biased region" description="Polar residues" evidence="6">
    <location>
        <begin position="468"/>
        <end position="477"/>
    </location>
</feature>
<feature type="repeat" description="WD" evidence="5">
    <location>
        <begin position="731"/>
        <end position="765"/>
    </location>
</feature>
<accession>A0A4V3XEQ9</accession>
<feature type="domain" description="FAD-binding FR-type" evidence="8">
    <location>
        <begin position="240"/>
        <end position="385"/>
    </location>
</feature>
<feature type="region of interest" description="Disordered" evidence="6">
    <location>
        <begin position="468"/>
        <end position="488"/>
    </location>
</feature>
<feature type="repeat" description="WD" evidence="5">
    <location>
        <begin position="894"/>
        <end position="937"/>
    </location>
</feature>
<evidence type="ECO:0000313" key="10">
    <source>
        <dbReference type="Proteomes" id="UP000310158"/>
    </source>
</evidence>
<evidence type="ECO:0000256" key="3">
    <source>
        <dbReference type="ARBA" id="ARBA00022982"/>
    </source>
</evidence>
<keyword evidence="4" id="KW-0560">Oxidoreductase</keyword>
<dbReference type="Gene3D" id="2.130.10.10">
    <property type="entry name" value="YVTN repeat-like/Quinoprotein amine dehydrogenase"/>
    <property type="match status" value="1"/>
</dbReference>
<feature type="repeat" description="WD" evidence="5">
    <location>
        <begin position="801"/>
        <end position="834"/>
    </location>
</feature>
<evidence type="ECO:0000259" key="8">
    <source>
        <dbReference type="PROSITE" id="PS51384"/>
    </source>
</evidence>
<keyword evidence="7" id="KW-1133">Transmembrane helix</keyword>
<dbReference type="InterPro" id="IPR015943">
    <property type="entry name" value="WD40/YVTN_repeat-like_dom_sf"/>
</dbReference>
<dbReference type="AlphaFoldDB" id="A0A4V3XEQ9"/>
<name>A0A4V3XEQ9_9AGAM</name>